<dbReference type="GO" id="GO:0005886">
    <property type="term" value="C:plasma membrane"/>
    <property type="evidence" value="ECO:0007669"/>
    <property type="project" value="UniProtKB-SubCell"/>
</dbReference>
<keyword evidence="6 8" id="KW-0472">Membrane</keyword>
<dbReference type="InterPro" id="IPR011066">
    <property type="entry name" value="MscS_channel_C_sf"/>
</dbReference>
<feature type="domain" description="Mechanosensitive ion channel MscS" evidence="10">
    <location>
        <begin position="551"/>
        <end position="614"/>
    </location>
</feature>
<dbReference type="InterPro" id="IPR023408">
    <property type="entry name" value="MscS_beta-dom_sf"/>
</dbReference>
<keyword evidence="15" id="KW-1185">Reference proteome</keyword>
<keyword evidence="5 8" id="KW-1133">Transmembrane helix</keyword>
<feature type="region of interest" description="Disordered" evidence="7">
    <location>
        <begin position="727"/>
        <end position="767"/>
    </location>
</feature>
<dbReference type="Gene3D" id="3.30.70.100">
    <property type="match status" value="1"/>
</dbReference>
<feature type="transmembrane region" description="Helical" evidence="8">
    <location>
        <begin position="124"/>
        <end position="148"/>
    </location>
</feature>
<dbReference type="InterPro" id="IPR011014">
    <property type="entry name" value="MscS_channel_TM-2"/>
</dbReference>
<dbReference type="EMBL" id="JANUCT010000006">
    <property type="protein sequence ID" value="MCS3903081.1"/>
    <property type="molecule type" value="Genomic_DNA"/>
</dbReference>
<dbReference type="InterPro" id="IPR006685">
    <property type="entry name" value="MscS_channel_2nd"/>
</dbReference>
<feature type="transmembrane region" description="Helical" evidence="8">
    <location>
        <begin position="341"/>
        <end position="358"/>
    </location>
</feature>
<comment type="similarity">
    <text evidence="2">Belongs to the MscS (TC 1.A.23) family.</text>
</comment>
<keyword evidence="4 8" id="KW-0812">Transmembrane</keyword>
<evidence type="ECO:0000256" key="5">
    <source>
        <dbReference type="ARBA" id="ARBA00022989"/>
    </source>
</evidence>
<dbReference type="SUPFAM" id="SSF82861">
    <property type="entry name" value="Mechanosensitive channel protein MscS (YggB), transmembrane region"/>
    <property type="match status" value="1"/>
</dbReference>
<feature type="domain" description="Mechanosensitive ion channel transmembrane helices 2/3" evidence="12">
    <location>
        <begin position="510"/>
        <end position="549"/>
    </location>
</feature>
<comment type="caution">
    <text evidence="14">The sequence shown here is derived from an EMBL/GenBank/DDBJ whole genome shotgun (WGS) entry which is preliminary data.</text>
</comment>
<dbReference type="Proteomes" id="UP001204445">
    <property type="component" value="Unassembled WGS sequence"/>
</dbReference>
<dbReference type="SUPFAM" id="SSF82689">
    <property type="entry name" value="Mechanosensitive channel protein MscS (YggB), C-terminal domain"/>
    <property type="match status" value="1"/>
</dbReference>
<evidence type="ECO:0000256" key="6">
    <source>
        <dbReference type="ARBA" id="ARBA00023136"/>
    </source>
</evidence>
<gene>
    <name evidence="14" type="ORF">J2T55_001098</name>
</gene>
<feature type="transmembrane region" description="Helical" evidence="8">
    <location>
        <begin position="530"/>
        <end position="548"/>
    </location>
</feature>
<evidence type="ECO:0000259" key="12">
    <source>
        <dbReference type="Pfam" id="PF21088"/>
    </source>
</evidence>
<feature type="transmembrane region" description="Helical" evidence="8">
    <location>
        <begin position="413"/>
        <end position="437"/>
    </location>
</feature>
<proteinExistence type="inferred from homology"/>
<feature type="transmembrane region" description="Helical" evidence="8">
    <location>
        <begin position="180"/>
        <end position="206"/>
    </location>
</feature>
<feature type="transmembrane region" description="Helical" evidence="8">
    <location>
        <begin position="457"/>
        <end position="482"/>
    </location>
</feature>
<dbReference type="InterPro" id="IPR049278">
    <property type="entry name" value="MS_channel_C"/>
</dbReference>
<feature type="domain" description="Mechanosensitive ion channel MscS C-terminal" evidence="11">
    <location>
        <begin position="655"/>
        <end position="708"/>
    </location>
</feature>
<feature type="transmembrane region" description="Helical" evidence="8">
    <location>
        <begin position="370"/>
        <end position="392"/>
    </location>
</feature>
<dbReference type="GO" id="GO:0008381">
    <property type="term" value="F:mechanosensitive monoatomic ion channel activity"/>
    <property type="evidence" value="ECO:0007669"/>
    <property type="project" value="InterPro"/>
</dbReference>
<dbReference type="PANTHER" id="PTHR30460">
    <property type="entry name" value="MODERATE CONDUCTANCE MECHANOSENSITIVE CHANNEL YBIO"/>
    <property type="match status" value="1"/>
</dbReference>
<keyword evidence="9" id="KW-0732">Signal</keyword>
<dbReference type="RefSeq" id="WP_259054692.1">
    <property type="nucleotide sequence ID" value="NZ_JANUCT010000006.1"/>
</dbReference>
<evidence type="ECO:0000256" key="7">
    <source>
        <dbReference type="SAM" id="MobiDB-lite"/>
    </source>
</evidence>
<feature type="signal peptide" evidence="9">
    <location>
        <begin position="1"/>
        <end position="22"/>
    </location>
</feature>
<feature type="transmembrane region" description="Helical" evidence="8">
    <location>
        <begin position="285"/>
        <end position="308"/>
    </location>
</feature>
<dbReference type="InterPro" id="IPR057485">
    <property type="entry name" value="YbiO-like_TM1"/>
</dbReference>
<dbReference type="InterPro" id="IPR010920">
    <property type="entry name" value="LSM_dom_sf"/>
</dbReference>
<dbReference type="InterPro" id="IPR045276">
    <property type="entry name" value="YbiO_bact"/>
</dbReference>
<evidence type="ECO:0000313" key="15">
    <source>
        <dbReference type="Proteomes" id="UP001204445"/>
    </source>
</evidence>
<evidence type="ECO:0000259" key="11">
    <source>
        <dbReference type="Pfam" id="PF21082"/>
    </source>
</evidence>
<accession>A0AAE3HIQ0</accession>
<organism evidence="14 15">
    <name type="scientific">Methylohalomonas lacus</name>
    <dbReference type="NCBI Taxonomy" id="398773"/>
    <lineage>
        <taxon>Bacteria</taxon>
        <taxon>Pseudomonadati</taxon>
        <taxon>Pseudomonadota</taxon>
        <taxon>Gammaproteobacteria</taxon>
        <taxon>Methylohalomonadales</taxon>
        <taxon>Methylohalomonadaceae</taxon>
        <taxon>Methylohalomonas</taxon>
    </lineage>
</organism>
<dbReference type="Gene3D" id="2.30.30.60">
    <property type="match status" value="1"/>
</dbReference>
<evidence type="ECO:0000256" key="8">
    <source>
        <dbReference type="SAM" id="Phobius"/>
    </source>
</evidence>
<evidence type="ECO:0000313" key="14">
    <source>
        <dbReference type="EMBL" id="MCS3903081.1"/>
    </source>
</evidence>
<dbReference type="Gene3D" id="1.10.287.1260">
    <property type="match status" value="1"/>
</dbReference>
<dbReference type="Pfam" id="PF21082">
    <property type="entry name" value="MS_channel_3rd"/>
    <property type="match status" value="1"/>
</dbReference>
<reference evidence="14" key="1">
    <citation type="submission" date="2022-08" db="EMBL/GenBank/DDBJ databases">
        <title>Genomic Encyclopedia of Type Strains, Phase III (KMG-III): the genomes of soil and plant-associated and newly described type strains.</title>
        <authorList>
            <person name="Whitman W."/>
        </authorList>
    </citation>
    <scope>NUCLEOTIDE SEQUENCE</scope>
    <source>
        <strain evidence="14">HMT 1</strain>
    </source>
</reference>
<evidence type="ECO:0000256" key="1">
    <source>
        <dbReference type="ARBA" id="ARBA00004651"/>
    </source>
</evidence>
<dbReference type="PANTHER" id="PTHR30460:SF0">
    <property type="entry name" value="MODERATE CONDUCTANCE MECHANOSENSITIVE CHANNEL YBIO"/>
    <property type="match status" value="1"/>
</dbReference>
<protein>
    <submittedName>
        <fullName evidence="14">Small conductance mechanosensitive channel</fullName>
    </submittedName>
</protein>
<feature type="transmembrane region" description="Helical" evidence="8">
    <location>
        <begin position="260"/>
        <end position="279"/>
    </location>
</feature>
<evidence type="ECO:0000256" key="4">
    <source>
        <dbReference type="ARBA" id="ARBA00022692"/>
    </source>
</evidence>
<dbReference type="Pfam" id="PF25392">
    <property type="entry name" value="MS_channel_TM1"/>
    <property type="match status" value="1"/>
</dbReference>
<dbReference type="Pfam" id="PF21088">
    <property type="entry name" value="MS_channel_1st"/>
    <property type="match status" value="1"/>
</dbReference>
<evidence type="ECO:0000259" key="13">
    <source>
        <dbReference type="Pfam" id="PF25392"/>
    </source>
</evidence>
<dbReference type="SUPFAM" id="SSF50182">
    <property type="entry name" value="Sm-like ribonucleoproteins"/>
    <property type="match status" value="1"/>
</dbReference>
<name>A0AAE3HIQ0_9GAMM</name>
<dbReference type="InterPro" id="IPR049142">
    <property type="entry name" value="MS_channel_1st"/>
</dbReference>
<comment type="subcellular location">
    <subcellularLocation>
        <location evidence="1">Cell membrane</location>
        <topology evidence="1">Multi-pass membrane protein</topology>
    </subcellularLocation>
</comment>
<feature type="transmembrane region" description="Helical" evidence="8">
    <location>
        <begin position="502"/>
        <end position="524"/>
    </location>
</feature>
<feature type="domain" description="Moderate conductance mechanosensitive channel YbiO-like transmembrane helix 1" evidence="13">
    <location>
        <begin position="370"/>
        <end position="448"/>
    </location>
</feature>
<evidence type="ECO:0000256" key="3">
    <source>
        <dbReference type="ARBA" id="ARBA00022475"/>
    </source>
</evidence>
<evidence type="ECO:0000256" key="2">
    <source>
        <dbReference type="ARBA" id="ARBA00008017"/>
    </source>
</evidence>
<dbReference type="AlphaFoldDB" id="A0AAE3HIQ0"/>
<dbReference type="Pfam" id="PF00924">
    <property type="entry name" value="MS_channel_2nd"/>
    <property type="match status" value="1"/>
</dbReference>
<feature type="transmembrane region" description="Helical" evidence="8">
    <location>
        <begin position="218"/>
        <end position="239"/>
    </location>
</feature>
<evidence type="ECO:0000259" key="10">
    <source>
        <dbReference type="Pfam" id="PF00924"/>
    </source>
</evidence>
<feature type="chain" id="PRO_5042143748" evidence="9">
    <location>
        <begin position="23"/>
        <end position="767"/>
    </location>
</feature>
<evidence type="ECO:0000256" key="9">
    <source>
        <dbReference type="SAM" id="SignalP"/>
    </source>
</evidence>
<keyword evidence="3" id="KW-1003">Cell membrane</keyword>
<sequence>MVNPLAVLLLFFNVTFAGTVVAQSDEATAGAGDKASYATLAELLENDEARERLIDELRQLSAETEPANDAGQSPAIETVTAAEPSFARKIANNTQTFAEEMIAKFRDGSAALVAVTSSDDAVDWSAAATGALNLVLVIVATVALYFILRRLARSLFSLANRWALKQPDGRQTLLRRGAAVLASAIVDFLVIVLAWVGGYLFALFVLGDSGSMDTRESLFLNAFLVVELFKALLRIIFASRDEGLRLLPMSAETAAYWNAWLARLSGFIGYGIMLVVPMINALLSVALGQMVSTLIMLMALAYALVVILQNRVSVKEQLQVQARTASFTFSRVSLGMLARSWHVLAILYFVTLVVAMMVRPEDALPLMLKATAQTLLAIAVGIFLTLLMGQGIGQPLRVPEQTRLRFPQLEQRLNAFIPTTLKVVRVVILVAVIAVVMDAWGLFSLTAWLASEAGTHVIGTALTVAIILLVAMLIWIGLASWIEHRLNPDSGRGEPTAREKTLLTIFRNAVAIAMIIMTLMIVLAEIGINIGPLLAGAGVLGLAIGFGAQKLVQDIITGVFIQMENAINAGDVVTAGGITGTAEKLTIRSLGIRDLSGTYHLIPFSSVDSVSNYMRDFAYHVGEYGVAYREDTDEVIVKLREAFAELVADPAQRENVIGDLEVHGVTALADNSVNIRVRIKTLPGVQWAVGREYNRLVKRHLDAAGIEIPFPHMTLYFGEDKDGSAPVAPIRLTEAPARLGADQSGQAGAAKANPQARGDFDEADAEQ</sequence>